<evidence type="ECO:0000256" key="1">
    <source>
        <dbReference type="SAM" id="MobiDB-lite"/>
    </source>
</evidence>
<dbReference type="AlphaFoldDB" id="A0A0E9U671"/>
<sequence length="20" mass="2259">MHSTYHKLKGKQASTLLLSD</sequence>
<evidence type="ECO:0000313" key="2">
    <source>
        <dbReference type="EMBL" id="JAH60670.1"/>
    </source>
</evidence>
<dbReference type="EMBL" id="GBXM01047907">
    <property type="protein sequence ID" value="JAH60670.1"/>
    <property type="molecule type" value="Transcribed_RNA"/>
</dbReference>
<name>A0A0E9U671_ANGAN</name>
<reference evidence="2" key="2">
    <citation type="journal article" date="2015" name="Fish Shellfish Immunol.">
        <title>Early steps in the European eel (Anguilla anguilla)-Vibrio vulnificus interaction in the gills: Role of the RtxA13 toxin.</title>
        <authorList>
            <person name="Callol A."/>
            <person name="Pajuelo D."/>
            <person name="Ebbesson L."/>
            <person name="Teles M."/>
            <person name="MacKenzie S."/>
            <person name="Amaro C."/>
        </authorList>
    </citation>
    <scope>NUCLEOTIDE SEQUENCE</scope>
</reference>
<feature type="region of interest" description="Disordered" evidence="1">
    <location>
        <begin position="1"/>
        <end position="20"/>
    </location>
</feature>
<feature type="compositionally biased region" description="Basic residues" evidence="1">
    <location>
        <begin position="1"/>
        <end position="10"/>
    </location>
</feature>
<accession>A0A0E9U671</accession>
<organism evidence="2">
    <name type="scientific">Anguilla anguilla</name>
    <name type="common">European freshwater eel</name>
    <name type="synonym">Muraena anguilla</name>
    <dbReference type="NCBI Taxonomy" id="7936"/>
    <lineage>
        <taxon>Eukaryota</taxon>
        <taxon>Metazoa</taxon>
        <taxon>Chordata</taxon>
        <taxon>Craniata</taxon>
        <taxon>Vertebrata</taxon>
        <taxon>Euteleostomi</taxon>
        <taxon>Actinopterygii</taxon>
        <taxon>Neopterygii</taxon>
        <taxon>Teleostei</taxon>
        <taxon>Anguilliformes</taxon>
        <taxon>Anguillidae</taxon>
        <taxon>Anguilla</taxon>
    </lineage>
</organism>
<reference evidence="2" key="1">
    <citation type="submission" date="2014-11" db="EMBL/GenBank/DDBJ databases">
        <authorList>
            <person name="Amaro Gonzalez C."/>
        </authorList>
    </citation>
    <scope>NUCLEOTIDE SEQUENCE</scope>
</reference>
<protein>
    <submittedName>
        <fullName evidence="2">Uncharacterized protein</fullName>
    </submittedName>
</protein>
<proteinExistence type="predicted"/>